<gene>
    <name evidence="2" type="ORF">GZ77_26170</name>
    <name evidence="1" type="ORF">GZ77_26505</name>
</gene>
<dbReference type="EMBL" id="JOKG01000009">
    <property type="protein sequence ID" value="KEQ11298.1"/>
    <property type="molecule type" value="Genomic_DNA"/>
</dbReference>
<dbReference type="RefSeq" id="WP_034880017.1">
    <property type="nucleotide sequence ID" value="NZ_JOKG01000009.1"/>
</dbReference>
<keyword evidence="3" id="KW-1185">Reference proteome</keyword>
<name>A0A081MYH7_9GAMM</name>
<proteinExistence type="predicted"/>
<accession>A0A081MYH7</accession>
<evidence type="ECO:0000313" key="2">
    <source>
        <dbReference type="EMBL" id="KEQ11298.1"/>
    </source>
</evidence>
<reference evidence="1 3" key="1">
    <citation type="submission" date="2014-06" db="EMBL/GenBank/DDBJ databases">
        <title>Whole Genome Sequences of Three Symbiotic Endozoicomonas Bacteria.</title>
        <authorList>
            <person name="Neave M.J."/>
            <person name="Apprill A."/>
            <person name="Voolstra C.R."/>
        </authorList>
    </citation>
    <scope>NUCLEOTIDE SEQUENCE [LARGE SCALE GENOMIC DNA]</scope>
    <source>
        <strain evidence="1 3">LMG 24815</strain>
    </source>
</reference>
<organism evidence="1 3">
    <name type="scientific">Endozoicomonas montiporae</name>
    <dbReference type="NCBI Taxonomy" id="1027273"/>
    <lineage>
        <taxon>Bacteria</taxon>
        <taxon>Pseudomonadati</taxon>
        <taxon>Pseudomonadota</taxon>
        <taxon>Gammaproteobacteria</taxon>
        <taxon>Oceanospirillales</taxon>
        <taxon>Endozoicomonadaceae</taxon>
        <taxon>Endozoicomonas</taxon>
    </lineage>
</organism>
<dbReference type="EMBL" id="JOKG01000011">
    <property type="protein sequence ID" value="KEQ11250.1"/>
    <property type="molecule type" value="Genomic_DNA"/>
</dbReference>
<protein>
    <recommendedName>
        <fullName evidence="4">Helicase ATP-binding domain-containing protein</fullName>
    </recommendedName>
</protein>
<comment type="caution">
    <text evidence="1">The sequence shown here is derived from an EMBL/GenBank/DDBJ whole genome shotgun (WGS) entry which is preliminary data.</text>
</comment>
<evidence type="ECO:0000313" key="1">
    <source>
        <dbReference type="EMBL" id="KEQ11250.1"/>
    </source>
</evidence>
<dbReference type="AlphaFoldDB" id="A0A081MYH7"/>
<dbReference type="Proteomes" id="UP000028006">
    <property type="component" value="Unassembled WGS sequence"/>
</dbReference>
<evidence type="ECO:0008006" key="4">
    <source>
        <dbReference type="Google" id="ProtNLM"/>
    </source>
</evidence>
<sequence>MLVQRIKQEHQAGSSTVIDCLAKGAEASGFNVAIIVPRNVDVNHWKIKKGFHDCNVMSAHHAFVHGTIRMRSYDFILLDECHRMGMEVDPVQILEELYEKSGERVTIIGTYCIDKNKGM</sequence>
<evidence type="ECO:0000313" key="3">
    <source>
        <dbReference type="Proteomes" id="UP000028006"/>
    </source>
</evidence>